<organism evidence="5 6">
    <name type="scientific">Colletotrichum fioriniae PJ7</name>
    <dbReference type="NCBI Taxonomy" id="1445577"/>
    <lineage>
        <taxon>Eukaryota</taxon>
        <taxon>Fungi</taxon>
        <taxon>Dikarya</taxon>
        <taxon>Ascomycota</taxon>
        <taxon>Pezizomycotina</taxon>
        <taxon>Sordariomycetes</taxon>
        <taxon>Hypocreomycetidae</taxon>
        <taxon>Glomerellales</taxon>
        <taxon>Glomerellaceae</taxon>
        <taxon>Colletotrichum</taxon>
        <taxon>Colletotrichum acutatum species complex</taxon>
    </lineage>
</organism>
<dbReference type="eggNOG" id="KOG1399">
    <property type="taxonomic scope" value="Eukaryota"/>
</dbReference>
<dbReference type="InterPro" id="IPR020946">
    <property type="entry name" value="Flavin_mOase-like"/>
</dbReference>
<dbReference type="GO" id="GO:0004499">
    <property type="term" value="F:N,N-dimethylaniline monooxygenase activity"/>
    <property type="evidence" value="ECO:0007669"/>
    <property type="project" value="InterPro"/>
</dbReference>
<evidence type="ECO:0000313" key="5">
    <source>
        <dbReference type="EMBL" id="EXF78962.1"/>
    </source>
</evidence>
<keyword evidence="2" id="KW-0274">FAD</keyword>
<dbReference type="PANTHER" id="PTHR43098">
    <property type="entry name" value="L-ORNITHINE N(5)-MONOOXYGENASE-RELATED"/>
    <property type="match status" value="1"/>
</dbReference>
<accession>A0A010QGC0</accession>
<name>A0A010QGC0_9PEZI</name>
<keyword evidence="1" id="KW-0285">Flavoprotein</keyword>
<dbReference type="InterPro" id="IPR050775">
    <property type="entry name" value="FAD-binding_Monooxygenases"/>
</dbReference>
<comment type="caution">
    <text evidence="5">The sequence shown here is derived from an EMBL/GenBank/DDBJ whole genome shotgun (WGS) entry which is preliminary data.</text>
</comment>
<dbReference type="PANTHER" id="PTHR43098:SF5">
    <property type="entry name" value="DUAL-FUNCTIONAL MONOOXYGENASE_METHYLTRANSFERASE PSOF"/>
    <property type="match status" value="1"/>
</dbReference>
<evidence type="ECO:0000256" key="3">
    <source>
        <dbReference type="ARBA" id="ARBA00022857"/>
    </source>
</evidence>
<dbReference type="AlphaFoldDB" id="A0A010QGC0"/>
<dbReference type="GO" id="GO:0050661">
    <property type="term" value="F:NADP binding"/>
    <property type="evidence" value="ECO:0007669"/>
    <property type="project" value="InterPro"/>
</dbReference>
<sequence length="573" mass="64119">MTQPIEVDALVVGAGFGGIYATYRLTRMQPRMKVQTVEMASDVGGTWYWNRYPGAMSDTESYLYRYSWDKDDLQTYPWSHHYVYQPEILKYLEHVVAKHELRKYMAFNCQMQSATWNDSLHRWRIECSSTGTSSERTVYHARYLVNSLGVLSKANYPDIPGLKDYQGITCHTAKWDDTIELEGKRVGIIGSGSTGVQVMTAIAPIVGQLTLFQRRAQYSVPSGQGSVDPGYRQKINANYDEIWDNVWSSRMGFGVPEVARKATDATPEERKQAFEEVWSQGNGFRFMFSAFGDIVTNEEANEAACDFIRGKIDQIVKDPRKAQILKPREAYARRPLCDFGYYEIFNRENVDVVDLQANGISRLVPQGVELTDGTVHEIDVLIFATGFEAVDGSYTRIHVTGRNGTLKDHWVDGATTFAAVACAGFPNMFLISGPQSPFANFPPIVECEVNFIMSIIQYAEGSSPEAKAAEGEKASSLGKEAVRTCSQRRRAIMEAKGQAESDWVDLCNSMLKGSLFAKTPSWILSQNIPGKKTNTNFFFGGLRPYLKFVGEEISAGFPGFHHLVAHGDDVAHL</sequence>
<dbReference type="OrthoDB" id="66881at2759"/>
<keyword evidence="6" id="KW-1185">Reference proteome</keyword>
<protein>
    <recommendedName>
        <fullName evidence="7">Cyclohexanone monooxygenase</fullName>
    </recommendedName>
</protein>
<dbReference type="KEGG" id="cfj:CFIO01_10029"/>
<dbReference type="Proteomes" id="UP000020467">
    <property type="component" value="Unassembled WGS sequence"/>
</dbReference>
<gene>
    <name evidence="5" type="ORF">CFIO01_10029</name>
</gene>
<dbReference type="Pfam" id="PF00743">
    <property type="entry name" value="FMO-like"/>
    <property type="match status" value="1"/>
</dbReference>
<dbReference type="HOGENOM" id="CLU_006937_8_1_1"/>
<evidence type="ECO:0000256" key="2">
    <source>
        <dbReference type="ARBA" id="ARBA00022827"/>
    </source>
</evidence>
<proteinExistence type="predicted"/>
<dbReference type="EMBL" id="JARH01000595">
    <property type="protein sequence ID" value="EXF78962.1"/>
    <property type="molecule type" value="Genomic_DNA"/>
</dbReference>
<dbReference type="SUPFAM" id="SSF51905">
    <property type="entry name" value="FAD/NAD(P)-binding domain"/>
    <property type="match status" value="3"/>
</dbReference>
<dbReference type="PRINTS" id="PR00411">
    <property type="entry name" value="PNDRDTASEI"/>
</dbReference>
<keyword evidence="4" id="KW-0560">Oxidoreductase</keyword>
<evidence type="ECO:0008006" key="7">
    <source>
        <dbReference type="Google" id="ProtNLM"/>
    </source>
</evidence>
<evidence type="ECO:0000256" key="4">
    <source>
        <dbReference type="ARBA" id="ARBA00023002"/>
    </source>
</evidence>
<evidence type="ECO:0000256" key="1">
    <source>
        <dbReference type="ARBA" id="ARBA00022630"/>
    </source>
</evidence>
<keyword evidence="3" id="KW-0521">NADP</keyword>
<reference evidence="5 6" key="1">
    <citation type="submission" date="2014-02" db="EMBL/GenBank/DDBJ databases">
        <title>The genome sequence of Colletotrichum fioriniae PJ7.</title>
        <authorList>
            <person name="Baroncelli R."/>
            <person name="Thon M.R."/>
        </authorList>
    </citation>
    <scope>NUCLEOTIDE SEQUENCE [LARGE SCALE GENOMIC DNA]</scope>
    <source>
        <strain evidence="5 6">PJ7</strain>
    </source>
</reference>
<dbReference type="Gene3D" id="3.50.50.60">
    <property type="entry name" value="FAD/NAD(P)-binding domain"/>
    <property type="match status" value="2"/>
</dbReference>
<dbReference type="InterPro" id="IPR036188">
    <property type="entry name" value="FAD/NAD-bd_sf"/>
</dbReference>
<evidence type="ECO:0000313" key="6">
    <source>
        <dbReference type="Proteomes" id="UP000020467"/>
    </source>
</evidence>
<dbReference type="GO" id="GO:0050660">
    <property type="term" value="F:flavin adenine dinucleotide binding"/>
    <property type="evidence" value="ECO:0007669"/>
    <property type="project" value="InterPro"/>
</dbReference>